<dbReference type="InterPro" id="IPR050464">
    <property type="entry name" value="Zeta_carotene_desat/Oxidored"/>
</dbReference>
<evidence type="ECO:0000313" key="3">
    <source>
        <dbReference type="Proteomes" id="UP000078576"/>
    </source>
</evidence>
<dbReference type="STRING" id="694573.A0A194VAN3"/>
<reference evidence="3" key="1">
    <citation type="submission" date="2014-12" db="EMBL/GenBank/DDBJ databases">
        <title>Genome Sequence of Valsa Canker Pathogens Uncovers a Specific Adaption of Colonization on Woody Bark.</title>
        <authorList>
            <person name="Yin Z."/>
            <person name="Liu H."/>
            <person name="Gao X."/>
            <person name="Li Z."/>
            <person name="Song N."/>
            <person name="Ke X."/>
            <person name="Dai Q."/>
            <person name="Wu Y."/>
            <person name="Sun Y."/>
            <person name="Xu J.-R."/>
            <person name="Kang Z.K."/>
            <person name="Wang L."/>
            <person name="Huang L."/>
        </authorList>
    </citation>
    <scope>NUCLEOTIDE SEQUENCE [LARGE SCALE GENOMIC DNA]</scope>
    <source>
        <strain evidence="3">SXYL134</strain>
    </source>
</reference>
<proteinExistence type="predicted"/>
<keyword evidence="3" id="KW-1185">Reference proteome</keyword>
<dbReference type="GO" id="GO:0016491">
    <property type="term" value="F:oxidoreductase activity"/>
    <property type="evidence" value="ECO:0007669"/>
    <property type="project" value="InterPro"/>
</dbReference>
<name>A0A194VAN3_CYTMA</name>
<accession>A0A194VAN3</accession>
<dbReference type="InterPro" id="IPR002937">
    <property type="entry name" value="Amino_oxidase"/>
</dbReference>
<dbReference type="SUPFAM" id="SSF51905">
    <property type="entry name" value="FAD/NAD(P)-binding domain"/>
    <property type="match status" value="1"/>
</dbReference>
<feature type="domain" description="Amine oxidase" evidence="1">
    <location>
        <begin position="23"/>
        <end position="487"/>
    </location>
</feature>
<dbReference type="PROSITE" id="PS51257">
    <property type="entry name" value="PROKAR_LIPOPROTEIN"/>
    <property type="match status" value="1"/>
</dbReference>
<protein>
    <submittedName>
        <fullName evidence="2">Protoporphyrinogen oxidase 2, chloroplastic/mitochondrial</fullName>
    </submittedName>
</protein>
<dbReference type="Pfam" id="PF01593">
    <property type="entry name" value="Amino_oxidase"/>
    <property type="match status" value="1"/>
</dbReference>
<dbReference type="PANTHER" id="PTHR42923:SF17">
    <property type="entry name" value="AMINE OXIDASE DOMAIN-CONTAINING PROTEIN"/>
    <property type="match status" value="1"/>
</dbReference>
<dbReference type="Gene3D" id="3.90.660.10">
    <property type="match status" value="1"/>
</dbReference>
<dbReference type="PANTHER" id="PTHR42923">
    <property type="entry name" value="PROTOPORPHYRINOGEN OXIDASE"/>
    <property type="match status" value="1"/>
</dbReference>
<dbReference type="OrthoDB" id="5233419at2759"/>
<dbReference type="Gene3D" id="1.10.3110.10">
    <property type="entry name" value="protoporphyrinogen ix oxidase, domain 3"/>
    <property type="match status" value="1"/>
</dbReference>
<dbReference type="Gene3D" id="3.50.50.60">
    <property type="entry name" value="FAD/NAD(P)-binding domain"/>
    <property type="match status" value="2"/>
</dbReference>
<organism evidence="2 3">
    <name type="scientific">Cytospora mali</name>
    <name type="common">Apple Valsa canker fungus</name>
    <name type="synonym">Valsa mali</name>
    <dbReference type="NCBI Taxonomy" id="578113"/>
    <lineage>
        <taxon>Eukaryota</taxon>
        <taxon>Fungi</taxon>
        <taxon>Dikarya</taxon>
        <taxon>Ascomycota</taxon>
        <taxon>Pezizomycotina</taxon>
        <taxon>Sordariomycetes</taxon>
        <taxon>Sordariomycetidae</taxon>
        <taxon>Diaporthales</taxon>
        <taxon>Cytosporaceae</taxon>
        <taxon>Cytospora</taxon>
    </lineage>
</organism>
<dbReference type="EMBL" id="KN714762">
    <property type="protein sequence ID" value="KUI60928.1"/>
    <property type="molecule type" value="Genomic_DNA"/>
</dbReference>
<gene>
    <name evidence="2" type="ORF">VP1G_08120</name>
</gene>
<sequence>MSSDSQKLVPSPPRRVAIVGGGISGIACSWELRKHNCTVDIYEADSRLGGHAHSVTFEGDQQRVDVDTGFIAMEEATYPRFNSFLEELGVKTIPTDMSFGVSTADGAFEWGSYSISSFVGKVSHLLSPWFWRLVFDVVRFSLFAQDILDEDQEALYSATSYKKCSNKEKHILGDDHPMTADLFESIGAYLRRQRYSDQFITYYLIPMVAAPWCIDPDEFARSFPAKSLIQFMLDHGLLDTVIKTLRWRSFRNGSKTYVDAFQRSLPPRHQLHLSTPVQKVTRAEGGTILEFSKHPQKTYDHVVLAVNANQALHLLGDEATSLERKILSCFKTSKNICYLHSDTSFLPKRPSARVAWNCFLGRSNDGTSTLTKHTTLQKAPFEKERSSPSHSSICLTFDMNKLQSIPFPGEPGSPGRVLVSMNPLRIPRSLQSSHVYHHPLISAESIHMAARLHTINGVAGVTFAGAWMGFGFHEDGFVAGTQAARVLMMGGEGWRGHDDTRTLDVVGAGTMAKNKYTRRGFVKPVVRLWIRLVQLLLLIFEDIIAMMG</sequence>
<dbReference type="Gene3D" id="3.90.660.20">
    <property type="entry name" value="Protoporphyrinogen oxidase, mitochondrial, domain 2"/>
    <property type="match status" value="1"/>
</dbReference>
<dbReference type="AlphaFoldDB" id="A0A194VAN3"/>
<dbReference type="Proteomes" id="UP000078576">
    <property type="component" value="Unassembled WGS sequence"/>
</dbReference>
<dbReference type="InterPro" id="IPR036188">
    <property type="entry name" value="FAD/NAD-bd_sf"/>
</dbReference>
<evidence type="ECO:0000259" key="1">
    <source>
        <dbReference type="Pfam" id="PF01593"/>
    </source>
</evidence>
<evidence type="ECO:0000313" key="2">
    <source>
        <dbReference type="EMBL" id="KUI60928.1"/>
    </source>
</evidence>